<dbReference type="Pfam" id="PF19259">
    <property type="entry name" value="Ty3_capsid"/>
    <property type="match status" value="1"/>
</dbReference>
<feature type="region of interest" description="Disordered" evidence="10">
    <location>
        <begin position="184"/>
        <end position="323"/>
    </location>
</feature>
<reference evidence="14" key="1">
    <citation type="journal article" date="2017" name="Nat. Microbiol.">
        <title>Global analysis of biosynthetic gene clusters reveals vast potential of secondary metabolite production in Penicillium species.</title>
        <authorList>
            <person name="Nielsen J.C."/>
            <person name="Grijseels S."/>
            <person name="Prigent S."/>
            <person name="Ji B."/>
            <person name="Dainat J."/>
            <person name="Nielsen K.F."/>
            <person name="Frisvad J.C."/>
            <person name="Workman M."/>
            <person name="Nielsen J."/>
        </authorList>
    </citation>
    <scope>NUCLEOTIDE SEQUENCE [LARGE SCALE GENOMIC DNA]</scope>
    <source>
        <strain evidence="14">IBT 24891</strain>
    </source>
</reference>
<evidence type="ECO:0000256" key="7">
    <source>
        <dbReference type="ARBA" id="ARBA00023125"/>
    </source>
</evidence>
<proteinExistence type="predicted"/>
<keyword evidence="9" id="KW-0862">Zinc</keyword>
<keyword evidence="3" id="KW-0548">Nucleotidyltransferase</keyword>
<keyword evidence="1" id="KW-0645">Protease</keyword>
<dbReference type="InterPro" id="IPR050951">
    <property type="entry name" value="Retrovirus_Pol_polyprotein"/>
</dbReference>
<dbReference type="GO" id="GO:0003677">
    <property type="term" value="F:DNA binding"/>
    <property type="evidence" value="ECO:0007669"/>
    <property type="project" value="UniProtKB-KW"/>
</dbReference>
<keyword evidence="5" id="KW-0064">Aspartyl protease</keyword>
<dbReference type="EMBL" id="MLKD01000022">
    <property type="protein sequence ID" value="OQE16980.1"/>
    <property type="molecule type" value="Genomic_DNA"/>
</dbReference>
<dbReference type="SUPFAM" id="SSF57756">
    <property type="entry name" value="Retrovirus zinc finger-like domains"/>
    <property type="match status" value="1"/>
</dbReference>
<evidence type="ECO:0008006" key="15">
    <source>
        <dbReference type="Google" id="ProtNLM"/>
    </source>
</evidence>
<organism evidence="13 14">
    <name type="scientific">Penicillium steckii</name>
    <dbReference type="NCBI Taxonomy" id="303698"/>
    <lineage>
        <taxon>Eukaryota</taxon>
        <taxon>Fungi</taxon>
        <taxon>Dikarya</taxon>
        <taxon>Ascomycota</taxon>
        <taxon>Pezizomycotina</taxon>
        <taxon>Eurotiomycetes</taxon>
        <taxon>Eurotiomycetidae</taxon>
        <taxon>Eurotiales</taxon>
        <taxon>Aspergillaceae</taxon>
        <taxon>Penicillium</taxon>
    </lineage>
</organism>
<dbReference type="Pfam" id="PF00098">
    <property type="entry name" value="zf-CCHC"/>
    <property type="match status" value="1"/>
</dbReference>
<dbReference type="InterPro" id="IPR036875">
    <property type="entry name" value="Znf_CCHC_sf"/>
</dbReference>
<evidence type="ECO:0000256" key="10">
    <source>
        <dbReference type="SAM" id="MobiDB-lite"/>
    </source>
</evidence>
<dbReference type="InterPro" id="IPR001878">
    <property type="entry name" value="Znf_CCHC"/>
</dbReference>
<evidence type="ECO:0000259" key="12">
    <source>
        <dbReference type="PROSITE" id="PS50878"/>
    </source>
</evidence>
<evidence type="ECO:0000256" key="3">
    <source>
        <dbReference type="ARBA" id="ARBA00022695"/>
    </source>
</evidence>
<dbReference type="SMART" id="SM00343">
    <property type="entry name" value="ZnF_C2HC"/>
    <property type="match status" value="1"/>
</dbReference>
<feature type="compositionally biased region" description="Basic and acidic residues" evidence="10">
    <location>
        <begin position="254"/>
        <end position="266"/>
    </location>
</feature>
<dbReference type="GO" id="GO:0004190">
    <property type="term" value="F:aspartic-type endopeptidase activity"/>
    <property type="evidence" value="ECO:0007669"/>
    <property type="project" value="UniProtKB-KW"/>
</dbReference>
<dbReference type="Gene3D" id="3.10.10.10">
    <property type="entry name" value="HIV Type 1 Reverse Transcriptase, subunit A, domain 1"/>
    <property type="match status" value="1"/>
</dbReference>
<evidence type="ECO:0000256" key="6">
    <source>
        <dbReference type="ARBA" id="ARBA00022759"/>
    </source>
</evidence>
<feature type="domain" description="Reverse transcriptase" evidence="12">
    <location>
        <begin position="808"/>
        <end position="1032"/>
    </location>
</feature>
<evidence type="ECO:0000256" key="9">
    <source>
        <dbReference type="PROSITE-ProRule" id="PRU00047"/>
    </source>
</evidence>
<keyword evidence="9" id="KW-0863">Zinc-finger</keyword>
<gene>
    <name evidence="13" type="ORF">PENSTE_c022G07598</name>
</gene>
<keyword evidence="8" id="KW-0511">Multifunctional enzyme</keyword>
<dbReference type="Gene3D" id="2.40.70.10">
    <property type="entry name" value="Acid Proteases"/>
    <property type="match status" value="1"/>
</dbReference>
<keyword evidence="2" id="KW-0808">Transferase</keyword>
<dbReference type="InterPro" id="IPR045358">
    <property type="entry name" value="Ty3_capsid"/>
</dbReference>
<evidence type="ECO:0000313" key="14">
    <source>
        <dbReference type="Proteomes" id="UP000191285"/>
    </source>
</evidence>
<dbReference type="Pfam" id="PF17919">
    <property type="entry name" value="RT_RNaseH_2"/>
    <property type="match status" value="1"/>
</dbReference>
<evidence type="ECO:0000313" key="13">
    <source>
        <dbReference type="EMBL" id="OQE16980.1"/>
    </source>
</evidence>
<dbReference type="GO" id="GO:0004519">
    <property type="term" value="F:endonuclease activity"/>
    <property type="evidence" value="ECO:0007669"/>
    <property type="project" value="UniProtKB-KW"/>
</dbReference>
<keyword evidence="7" id="KW-0238">DNA-binding</keyword>
<evidence type="ECO:0000256" key="1">
    <source>
        <dbReference type="ARBA" id="ARBA00022670"/>
    </source>
</evidence>
<feature type="compositionally biased region" description="Polar residues" evidence="10">
    <location>
        <begin position="282"/>
        <end position="296"/>
    </location>
</feature>
<name>A0A1V6ST96_9EURO</name>
<dbReference type="CDD" id="cd09274">
    <property type="entry name" value="RNase_HI_RT_Ty3"/>
    <property type="match status" value="1"/>
</dbReference>
<feature type="compositionally biased region" description="Basic residues" evidence="10">
    <location>
        <begin position="193"/>
        <end position="203"/>
    </location>
</feature>
<feature type="compositionally biased region" description="Basic and acidic residues" evidence="10">
    <location>
        <begin position="224"/>
        <end position="238"/>
    </location>
</feature>
<sequence length="1329" mass="154256">MAPKLPKAENFDGTCSKLRGFLTQMNMHLDVNKFRLNTEVSKVIFVSTYLRGQAWDWLEPYVREYYEKDSSEWSTTAQNIFNSYNNFKNHLERTFGDIDAKKTAERKLQRIRQTGAASAYTAEFMQQAAILGWEDYALIPYYDHGLKPYIKDELARIDRPETMDKLIDIVVRIDNRLHDRQMEKREVEGWRRGSGRPSHHRFQPQRPPQPRFSRNSDPYGPRPMELDAARLPAEEQKRRKDNKLCFNCGKPGHMSRDCRSKRENGKKPQQLRAAQEKESQRLCATQDSRQPETTGFSERPSQEEASNKKEILGNTTTQEDNTNRKQIAEWNPRWGPQPSQQIYDQLQEQLRKDDGPERTDAMMKILDQAYEEYLKEIKSRELKVTKEWARIPQGTTPRDLSIDVDSQLEEYDKQEQYPRIDLNTVESQGWTQYEWDIDSMGSTDSSPMWRQELTPAPINVEQELNETVKDCLRRWTNLTEEEIQEGPTTQEQYERWYNIKEDARRLLFESSDDEEPPATTKDTEGTCPCHRENCACIGYARHPDHDLRATIGCYDYTCMTHMRGKEDHGGIKPKPSRWMRRPKWRQTLAATAWGKHMKAEVLMKLPSGKFIKALVMIDSGAAGNFMSPQFSKDHRIPTIEKEQATPLVGLNDEPLSTGITHHTDWIPMVIGNHLEHICFDITQLGKYDVVIGIPWLRLHSPRIDWRKDAIYFEHCTCKQTNISWTGKEPTSIEGPSPRETGTYRDPYKGELKRSQRPRGGASGKIMDVSVLATTEQGPEMTDEELKEYVMIHHETATALCATGEETQIPEEYSEYRDVFEPPKDSELPEHGPFDHEIKIKEGCEPTFRPIYQLSELESKTLKEYIEENLRKGNIRKSSSSAGYPIIFLNEITIKDRHPLPLIQEMQDRIHGSVYFTKYDITNAYNRLRIKEGDEWKTAFRTKYGHFEYTVMPFGLTNAPAAFQRFIFSVLEEYLNVFVMAYLDNILVFSKNLKDHVEHNKKVLQKLREAKVTLKLKKCEFYVKETDFLGYVISEHGFGMQEDKVKSILDWPRPKNVKEVQQFIGLCNYYRRSVDGFGKIAVNLNKLLKKDQKWVWDNESEEAFNNLKKLFVGRNILAPADPEKPYTVETDASDYALGAQLTQSGEDGKPRPVSFWSRKMIPAEINYDIHDKELLAIVSALKIWRAYLEGARHQILIKSDHKNLTIEHCPGTANSQADALSRRPDYAEGVKKAVPAILKTNNNGDLVYNHQTLAATSEIQDDEWVNRLKKETEKDILVQNILTKDRAKMQDKLIYIHGLIYVPQRLQNEVIKRHHDDLAHGHRGIEVTVE</sequence>
<feature type="compositionally biased region" description="Basic and acidic residues" evidence="10">
    <location>
        <begin position="741"/>
        <end position="753"/>
    </location>
</feature>
<dbReference type="OrthoDB" id="4369586at2759"/>
<dbReference type="GO" id="GO:0006508">
    <property type="term" value="P:proteolysis"/>
    <property type="evidence" value="ECO:0007669"/>
    <property type="project" value="UniProtKB-KW"/>
</dbReference>
<dbReference type="InterPro" id="IPR000477">
    <property type="entry name" value="RT_dom"/>
</dbReference>
<evidence type="ECO:0000256" key="4">
    <source>
        <dbReference type="ARBA" id="ARBA00022722"/>
    </source>
</evidence>
<evidence type="ECO:0000259" key="11">
    <source>
        <dbReference type="PROSITE" id="PS50158"/>
    </source>
</evidence>
<dbReference type="CDD" id="cd01647">
    <property type="entry name" value="RT_LTR"/>
    <property type="match status" value="1"/>
</dbReference>
<keyword evidence="4" id="KW-0540">Nuclease</keyword>
<dbReference type="GO" id="GO:0016779">
    <property type="term" value="F:nucleotidyltransferase activity"/>
    <property type="evidence" value="ECO:0007669"/>
    <property type="project" value="UniProtKB-KW"/>
</dbReference>
<keyword evidence="9" id="KW-0479">Metal-binding</keyword>
<dbReference type="STRING" id="303698.A0A1V6ST96"/>
<feature type="region of interest" description="Disordered" evidence="10">
    <location>
        <begin position="726"/>
        <end position="763"/>
    </location>
</feature>
<dbReference type="PROSITE" id="PS50878">
    <property type="entry name" value="RT_POL"/>
    <property type="match status" value="1"/>
</dbReference>
<dbReference type="InterPro" id="IPR021109">
    <property type="entry name" value="Peptidase_aspartic_dom_sf"/>
</dbReference>
<dbReference type="GO" id="GO:0008270">
    <property type="term" value="F:zinc ion binding"/>
    <property type="evidence" value="ECO:0007669"/>
    <property type="project" value="UniProtKB-KW"/>
</dbReference>
<dbReference type="FunFam" id="3.30.70.270:FF:000020">
    <property type="entry name" value="Transposon Tf2-6 polyprotein-like Protein"/>
    <property type="match status" value="1"/>
</dbReference>
<dbReference type="PROSITE" id="PS50158">
    <property type="entry name" value="ZF_CCHC"/>
    <property type="match status" value="1"/>
</dbReference>
<comment type="caution">
    <text evidence="13">The sequence shown here is derived from an EMBL/GenBank/DDBJ whole genome shotgun (WGS) entry which is preliminary data.</text>
</comment>
<evidence type="ECO:0000256" key="8">
    <source>
        <dbReference type="ARBA" id="ARBA00023268"/>
    </source>
</evidence>
<dbReference type="PANTHER" id="PTHR37984:SF5">
    <property type="entry name" value="PROTEIN NYNRIN-LIKE"/>
    <property type="match status" value="1"/>
</dbReference>
<evidence type="ECO:0000256" key="5">
    <source>
        <dbReference type="ARBA" id="ARBA00022750"/>
    </source>
</evidence>
<dbReference type="PANTHER" id="PTHR37984">
    <property type="entry name" value="PROTEIN CBG26694"/>
    <property type="match status" value="1"/>
</dbReference>
<dbReference type="InterPro" id="IPR043502">
    <property type="entry name" value="DNA/RNA_pol_sf"/>
</dbReference>
<keyword evidence="14" id="KW-1185">Reference proteome</keyword>
<accession>A0A1V6ST96</accession>
<dbReference type="InterPro" id="IPR043128">
    <property type="entry name" value="Rev_trsase/Diguanyl_cyclase"/>
</dbReference>
<keyword evidence="6" id="KW-0378">Hydrolase</keyword>
<feature type="compositionally biased region" description="Basic and acidic residues" evidence="10">
    <location>
        <begin position="300"/>
        <end position="311"/>
    </location>
</feature>
<dbReference type="Gene3D" id="3.30.70.270">
    <property type="match status" value="2"/>
</dbReference>
<dbReference type="InterPro" id="IPR041577">
    <property type="entry name" value="RT_RNaseH_2"/>
</dbReference>
<dbReference type="CDD" id="cd00303">
    <property type="entry name" value="retropepsin_like"/>
    <property type="match status" value="1"/>
</dbReference>
<feature type="domain" description="CCHC-type" evidence="11">
    <location>
        <begin position="245"/>
        <end position="260"/>
    </location>
</feature>
<dbReference type="Gene3D" id="4.10.60.10">
    <property type="entry name" value="Zinc finger, CCHC-type"/>
    <property type="match status" value="1"/>
</dbReference>
<protein>
    <recommendedName>
        <fullName evidence="15">Reverse transcriptase</fullName>
    </recommendedName>
</protein>
<keyword evidence="6" id="KW-0255">Endonuclease</keyword>
<dbReference type="Proteomes" id="UP000191285">
    <property type="component" value="Unassembled WGS sequence"/>
</dbReference>
<dbReference type="SUPFAM" id="SSF56672">
    <property type="entry name" value="DNA/RNA polymerases"/>
    <property type="match status" value="1"/>
</dbReference>
<dbReference type="Pfam" id="PF00078">
    <property type="entry name" value="RVT_1"/>
    <property type="match status" value="1"/>
</dbReference>
<evidence type="ECO:0000256" key="2">
    <source>
        <dbReference type="ARBA" id="ARBA00022679"/>
    </source>
</evidence>